<dbReference type="InterPro" id="IPR008332">
    <property type="entry name" value="MethylG_MeTrfase_N"/>
</dbReference>
<keyword evidence="4" id="KW-0489">Methyltransferase</keyword>
<evidence type="ECO:0000256" key="13">
    <source>
        <dbReference type="PIRSR" id="PIRSR000409-3"/>
    </source>
</evidence>
<dbReference type="CDD" id="cd06445">
    <property type="entry name" value="ATase"/>
    <property type="match status" value="1"/>
</dbReference>
<comment type="similarity">
    <text evidence="2">Belongs to the MGMT family.</text>
</comment>
<dbReference type="InterPro" id="IPR036217">
    <property type="entry name" value="MethylDNA_cys_MeTrfase_DNAb"/>
</dbReference>
<dbReference type="Pfam" id="PF01035">
    <property type="entry name" value="DNA_binding_1"/>
    <property type="match status" value="1"/>
</dbReference>
<evidence type="ECO:0000256" key="7">
    <source>
        <dbReference type="ARBA" id="ARBA00023015"/>
    </source>
</evidence>
<evidence type="ECO:0000313" key="15">
    <source>
        <dbReference type="EMBL" id="BDI28694.1"/>
    </source>
</evidence>
<dbReference type="PROSITE" id="PS01124">
    <property type="entry name" value="HTH_ARAC_FAMILY_2"/>
    <property type="match status" value="1"/>
</dbReference>
<keyword evidence="6" id="KW-0227">DNA damage</keyword>
<dbReference type="SUPFAM" id="SSF57884">
    <property type="entry name" value="Ada DNA repair protein, N-terminal domain (N-Ada 10)"/>
    <property type="match status" value="1"/>
</dbReference>
<dbReference type="InterPro" id="IPR009057">
    <property type="entry name" value="Homeodomain-like_sf"/>
</dbReference>
<feature type="active site" description="Nucleophile; methyl group acceptor from methylphosphotriester" evidence="12">
    <location>
        <position position="49"/>
    </location>
</feature>
<keyword evidence="7" id="KW-0805">Transcription regulation</keyword>
<dbReference type="PIRSF" id="PIRSF000409">
    <property type="entry name" value="Ada"/>
    <property type="match status" value="1"/>
</dbReference>
<dbReference type="InterPro" id="IPR035451">
    <property type="entry name" value="Ada-like_dom_sf"/>
</dbReference>
<dbReference type="GO" id="GO:0003908">
    <property type="term" value="F:methylated-DNA-[protein]-cysteine S-methyltransferase activity"/>
    <property type="evidence" value="ECO:0007669"/>
    <property type="project" value="UniProtKB-EC"/>
</dbReference>
<name>A0A402D1R1_9BACT</name>
<dbReference type="InterPro" id="IPR036631">
    <property type="entry name" value="MGMT_N_sf"/>
</dbReference>
<comment type="catalytic activity">
    <reaction evidence="1">
        <text>a 4-O-methyl-thymidine in DNA + L-cysteinyl-[protein] = a thymidine in DNA + S-methyl-L-cysteinyl-[protein]</text>
        <dbReference type="Rhea" id="RHEA:53428"/>
        <dbReference type="Rhea" id="RHEA-COMP:10131"/>
        <dbReference type="Rhea" id="RHEA-COMP:10132"/>
        <dbReference type="Rhea" id="RHEA-COMP:13555"/>
        <dbReference type="Rhea" id="RHEA-COMP:13556"/>
        <dbReference type="ChEBI" id="CHEBI:29950"/>
        <dbReference type="ChEBI" id="CHEBI:82612"/>
        <dbReference type="ChEBI" id="CHEBI:137386"/>
        <dbReference type="ChEBI" id="CHEBI:137387"/>
        <dbReference type="EC" id="2.1.1.63"/>
    </reaction>
</comment>
<dbReference type="Gene3D" id="3.30.160.70">
    <property type="entry name" value="Methylated DNA-protein cysteine methyltransferase domain"/>
    <property type="match status" value="1"/>
</dbReference>
<evidence type="ECO:0000313" key="16">
    <source>
        <dbReference type="Proteomes" id="UP000287394"/>
    </source>
</evidence>
<comment type="catalytic activity">
    <reaction evidence="11">
        <text>a 6-O-methyl-2'-deoxyguanosine in DNA + L-cysteinyl-[protein] = S-methyl-L-cysteinyl-[protein] + a 2'-deoxyguanosine in DNA</text>
        <dbReference type="Rhea" id="RHEA:24000"/>
        <dbReference type="Rhea" id="RHEA-COMP:10131"/>
        <dbReference type="Rhea" id="RHEA-COMP:10132"/>
        <dbReference type="Rhea" id="RHEA-COMP:11367"/>
        <dbReference type="Rhea" id="RHEA-COMP:11368"/>
        <dbReference type="ChEBI" id="CHEBI:29950"/>
        <dbReference type="ChEBI" id="CHEBI:82612"/>
        <dbReference type="ChEBI" id="CHEBI:85445"/>
        <dbReference type="ChEBI" id="CHEBI:85448"/>
        <dbReference type="EC" id="2.1.1.63"/>
    </reaction>
</comment>
<keyword evidence="9" id="KW-0804">Transcription</keyword>
<evidence type="ECO:0000256" key="4">
    <source>
        <dbReference type="ARBA" id="ARBA00022603"/>
    </source>
</evidence>
<dbReference type="EC" id="2.1.1.63" evidence="3"/>
<dbReference type="AlphaFoldDB" id="A0A402D1R1"/>
<feature type="binding site" evidence="13">
    <location>
        <position position="49"/>
    </location>
    <ligand>
        <name>Zn(2+)</name>
        <dbReference type="ChEBI" id="CHEBI:29105"/>
    </ligand>
</feature>
<dbReference type="PANTHER" id="PTHR10815:SF14">
    <property type="entry name" value="BIFUNCTIONAL TRANSCRIPTIONAL ACTIVATOR_DNA REPAIR ENZYME ADA"/>
    <property type="match status" value="1"/>
</dbReference>
<keyword evidence="13" id="KW-0862">Zinc</keyword>
<dbReference type="EMBL" id="AP025739">
    <property type="protein sequence ID" value="BDI28694.1"/>
    <property type="molecule type" value="Genomic_DNA"/>
</dbReference>
<dbReference type="Pfam" id="PF02870">
    <property type="entry name" value="Methyltransf_1N"/>
    <property type="match status" value="1"/>
</dbReference>
<dbReference type="RefSeq" id="WP_119323449.1">
    <property type="nucleotide sequence ID" value="NZ_AP025739.1"/>
</dbReference>
<organism evidence="15 16">
    <name type="scientific">Capsulimonas corticalis</name>
    <dbReference type="NCBI Taxonomy" id="2219043"/>
    <lineage>
        <taxon>Bacteria</taxon>
        <taxon>Bacillati</taxon>
        <taxon>Armatimonadota</taxon>
        <taxon>Armatimonadia</taxon>
        <taxon>Capsulimonadales</taxon>
        <taxon>Capsulimonadaceae</taxon>
        <taxon>Capsulimonas</taxon>
    </lineage>
</organism>
<dbReference type="NCBIfam" id="NF011964">
    <property type="entry name" value="PRK15435.1"/>
    <property type="match status" value="1"/>
</dbReference>
<dbReference type="InterPro" id="IPR016221">
    <property type="entry name" value="Bifunct_regulatory_prot_Ada"/>
</dbReference>
<evidence type="ECO:0000256" key="5">
    <source>
        <dbReference type="ARBA" id="ARBA00022679"/>
    </source>
</evidence>
<keyword evidence="16" id="KW-1185">Reference proteome</keyword>
<dbReference type="SMART" id="SM00342">
    <property type="entry name" value="HTH_ARAC"/>
    <property type="match status" value="1"/>
</dbReference>
<feature type="binding site" evidence="13">
    <location>
        <position position="53"/>
    </location>
    <ligand>
        <name>Zn(2+)</name>
        <dbReference type="ChEBI" id="CHEBI:29105"/>
    </ligand>
</feature>
<dbReference type="KEGG" id="ccot:CCAX7_007450"/>
<feature type="domain" description="HTH araC/xylS-type" evidence="14">
    <location>
        <begin position="99"/>
        <end position="195"/>
    </location>
</feature>
<evidence type="ECO:0000259" key="14">
    <source>
        <dbReference type="PROSITE" id="PS01124"/>
    </source>
</evidence>
<protein>
    <recommendedName>
        <fullName evidence="3">methylated-DNA--[protein]-cysteine S-methyltransferase</fullName>
        <ecNumber evidence="3">2.1.1.63</ecNumber>
    </recommendedName>
</protein>
<dbReference type="InterPro" id="IPR001497">
    <property type="entry name" value="MethylDNA_cys_MeTrfase_AS"/>
</dbReference>
<dbReference type="Pfam" id="PF12833">
    <property type="entry name" value="HTH_18"/>
    <property type="match status" value="1"/>
</dbReference>
<dbReference type="GO" id="GO:0006281">
    <property type="term" value="P:DNA repair"/>
    <property type="evidence" value="ECO:0007669"/>
    <property type="project" value="UniProtKB-KW"/>
</dbReference>
<dbReference type="GO" id="GO:0003700">
    <property type="term" value="F:DNA-binding transcription factor activity"/>
    <property type="evidence" value="ECO:0007669"/>
    <property type="project" value="InterPro"/>
</dbReference>
<dbReference type="SUPFAM" id="SSF53155">
    <property type="entry name" value="Methylated DNA-protein cysteine methyltransferase domain"/>
    <property type="match status" value="1"/>
</dbReference>
<dbReference type="Gene3D" id="3.40.10.10">
    <property type="entry name" value="DNA Methylphosphotriester Repair Domain"/>
    <property type="match status" value="1"/>
</dbReference>
<dbReference type="OrthoDB" id="9802228at2"/>
<accession>A0A402D1R1</accession>
<dbReference type="InterPro" id="IPR036388">
    <property type="entry name" value="WH-like_DNA-bd_sf"/>
</dbReference>
<comment type="cofactor">
    <cofactor evidence="13">
        <name>Zn(2+)</name>
        <dbReference type="ChEBI" id="CHEBI:29105"/>
    </cofactor>
    <text evidence="13">Binds 1 zinc ion per subunit.</text>
</comment>
<evidence type="ECO:0000256" key="8">
    <source>
        <dbReference type="ARBA" id="ARBA00023159"/>
    </source>
</evidence>
<dbReference type="InterPro" id="IPR014048">
    <property type="entry name" value="MethylDNA_cys_MeTrfase_DNA-bd"/>
</dbReference>
<keyword evidence="5" id="KW-0808">Transferase</keyword>
<evidence type="ECO:0000256" key="11">
    <source>
        <dbReference type="ARBA" id="ARBA00049348"/>
    </source>
</evidence>
<sequence length="363" mass="38960">MTTMTQECEATTASPMLLSDDERWDAIARRDAAADGAFYYSVRTTGVYCRPSCASRPANRVNIQFHATCADAELAGFRACKRCRPDGDSLARRRAAAVAEACRLIEASDEAPALDALAESAGVSRFHFHRIFKAVTGVTPKAYADAHRARRVRDQIAHGANISEAIYEAGYQSNSRFYEASNGLLGMTPTAFRAGGAGAVIRFAIGESSLGPILVAATDKGVCAILMGDDPEALARDLQDRFPKAQLIGGDQEFETTVAQVVRLIETPARGLDLPLDIRGTAFQQQVWQALREIAPGSTASYADIAARIGKPKAVRAVAQACASNAIAVAIPCHRIVRTDGELSGYRWGVERKRALLDREAGA</sequence>
<dbReference type="Proteomes" id="UP000287394">
    <property type="component" value="Chromosome"/>
</dbReference>
<dbReference type="GO" id="GO:0043565">
    <property type="term" value="F:sequence-specific DNA binding"/>
    <property type="evidence" value="ECO:0007669"/>
    <property type="project" value="InterPro"/>
</dbReference>
<proteinExistence type="inferred from homology"/>
<reference evidence="15 16" key="1">
    <citation type="journal article" date="2019" name="Int. J. Syst. Evol. Microbiol.">
        <title>Capsulimonas corticalis gen. nov., sp. nov., an aerobic capsulated bacterium, of a novel bacterial order, Capsulimonadales ord. nov., of the class Armatimonadia of the phylum Armatimonadetes.</title>
        <authorList>
            <person name="Li J."/>
            <person name="Kudo C."/>
            <person name="Tonouchi A."/>
        </authorList>
    </citation>
    <scope>NUCLEOTIDE SEQUENCE [LARGE SCALE GENOMIC DNA]</scope>
    <source>
        <strain evidence="15 16">AX-7</strain>
    </source>
</reference>
<dbReference type="InterPro" id="IPR004026">
    <property type="entry name" value="Ada_DNA_repair_Zn-bd"/>
</dbReference>
<evidence type="ECO:0000256" key="2">
    <source>
        <dbReference type="ARBA" id="ARBA00008711"/>
    </source>
</evidence>
<evidence type="ECO:0000256" key="1">
    <source>
        <dbReference type="ARBA" id="ARBA00001286"/>
    </source>
</evidence>
<dbReference type="Gene3D" id="1.10.10.60">
    <property type="entry name" value="Homeodomain-like"/>
    <property type="match status" value="1"/>
</dbReference>
<dbReference type="GO" id="GO:0032259">
    <property type="term" value="P:methylation"/>
    <property type="evidence" value="ECO:0007669"/>
    <property type="project" value="UniProtKB-KW"/>
</dbReference>
<evidence type="ECO:0000256" key="3">
    <source>
        <dbReference type="ARBA" id="ARBA00011918"/>
    </source>
</evidence>
<dbReference type="NCBIfam" id="TIGR00589">
    <property type="entry name" value="ogt"/>
    <property type="match status" value="1"/>
</dbReference>
<dbReference type="Gene3D" id="1.10.10.10">
    <property type="entry name" value="Winged helix-like DNA-binding domain superfamily/Winged helix DNA-binding domain"/>
    <property type="match status" value="1"/>
</dbReference>
<dbReference type="SUPFAM" id="SSF46689">
    <property type="entry name" value="Homeodomain-like"/>
    <property type="match status" value="1"/>
</dbReference>
<dbReference type="Pfam" id="PF02805">
    <property type="entry name" value="Ada_Zn_binding"/>
    <property type="match status" value="1"/>
</dbReference>
<feature type="active site" description="Nucleophile; methyl group acceptor from either O6-methylguanine or O4-methylthymine" evidence="12">
    <location>
        <position position="333"/>
    </location>
</feature>
<evidence type="ECO:0000256" key="9">
    <source>
        <dbReference type="ARBA" id="ARBA00023163"/>
    </source>
</evidence>
<dbReference type="FunFam" id="1.10.10.10:FF:000214">
    <property type="entry name" value="Methylated-DNA--protein-cysteine methyltransferase"/>
    <property type="match status" value="1"/>
</dbReference>
<dbReference type="PROSITE" id="PS00374">
    <property type="entry name" value="MGMT"/>
    <property type="match status" value="1"/>
</dbReference>
<evidence type="ECO:0000256" key="6">
    <source>
        <dbReference type="ARBA" id="ARBA00022763"/>
    </source>
</evidence>
<evidence type="ECO:0000256" key="12">
    <source>
        <dbReference type="PIRSR" id="PIRSR000409-1"/>
    </source>
</evidence>
<feature type="binding site" evidence="13">
    <location>
        <position position="80"/>
    </location>
    <ligand>
        <name>Zn(2+)</name>
        <dbReference type="ChEBI" id="CHEBI:29105"/>
    </ligand>
</feature>
<dbReference type="SUPFAM" id="SSF46767">
    <property type="entry name" value="Methylated DNA-protein cysteine methyltransferase, C-terminal domain"/>
    <property type="match status" value="1"/>
</dbReference>
<keyword evidence="13" id="KW-0479">Metal-binding</keyword>
<feature type="binding site" evidence="13">
    <location>
        <position position="83"/>
    </location>
    <ligand>
        <name>Zn(2+)</name>
        <dbReference type="ChEBI" id="CHEBI:29105"/>
    </ligand>
</feature>
<keyword evidence="10" id="KW-0234">DNA repair</keyword>
<dbReference type="GO" id="GO:0008270">
    <property type="term" value="F:zinc ion binding"/>
    <property type="evidence" value="ECO:0007669"/>
    <property type="project" value="InterPro"/>
</dbReference>
<evidence type="ECO:0000256" key="10">
    <source>
        <dbReference type="ARBA" id="ARBA00023204"/>
    </source>
</evidence>
<gene>
    <name evidence="15" type="ORF">CCAX7_007450</name>
</gene>
<keyword evidence="8" id="KW-0010">Activator</keyword>
<dbReference type="PANTHER" id="PTHR10815">
    <property type="entry name" value="METHYLATED-DNA--PROTEIN-CYSTEINE METHYLTRANSFERASE"/>
    <property type="match status" value="1"/>
</dbReference>
<dbReference type="InterPro" id="IPR018060">
    <property type="entry name" value="HTH_AraC"/>
</dbReference>